<dbReference type="Pfam" id="PF00753">
    <property type="entry name" value="Lactamase_B"/>
    <property type="match status" value="1"/>
</dbReference>
<dbReference type="InterPro" id="IPR001279">
    <property type="entry name" value="Metallo-B-lactamas"/>
</dbReference>
<feature type="domain" description="Metallo-beta-lactamase" evidence="1">
    <location>
        <begin position="9"/>
        <end position="268"/>
    </location>
</feature>
<dbReference type="PANTHER" id="PTHR30619">
    <property type="entry name" value="DNA INTERNALIZATION/COMPETENCE PROTEIN COMEC/REC2"/>
    <property type="match status" value="1"/>
</dbReference>
<evidence type="ECO:0000313" key="2">
    <source>
        <dbReference type="EMBL" id="MBS2101091.1"/>
    </source>
</evidence>
<evidence type="ECO:0000313" key="3">
    <source>
        <dbReference type="Proteomes" id="UP000708576"/>
    </source>
</evidence>
<organism evidence="2 3">
    <name type="scientific">Carboxylicivirga linearis</name>
    <dbReference type="NCBI Taxonomy" id="1628157"/>
    <lineage>
        <taxon>Bacteria</taxon>
        <taxon>Pseudomonadati</taxon>
        <taxon>Bacteroidota</taxon>
        <taxon>Bacteroidia</taxon>
        <taxon>Marinilabiliales</taxon>
        <taxon>Marinilabiliaceae</taxon>
        <taxon>Carboxylicivirga</taxon>
    </lineage>
</organism>
<dbReference type="RefSeq" id="WP_212220204.1">
    <property type="nucleotide sequence ID" value="NZ_JAGUCO010000038.1"/>
</dbReference>
<comment type="caution">
    <text evidence="2">The sequence shown here is derived from an EMBL/GenBank/DDBJ whole genome shotgun (WGS) entry which is preliminary data.</text>
</comment>
<dbReference type="InterPro" id="IPR036866">
    <property type="entry name" value="RibonucZ/Hydroxyglut_hydro"/>
</dbReference>
<name>A0ABS5K1R9_9BACT</name>
<dbReference type="EMBL" id="JAGUCO010000038">
    <property type="protein sequence ID" value="MBS2101091.1"/>
    <property type="molecule type" value="Genomic_DNA"/>
</dbReference>
<dbReference type="SUPFAM" id="SSF56281">
    <property type="entry name" value="Metallo-hydrolase/oxidoreductase"/>
    <property type="match status" value="1"/>
</dbReference>
<protein>
    <submittedName>
        <fullName evidence="2">MBL fold metallo-hydrolase</fullName>
    </submittedName>
</protein>
<keyword evidence="3" id="KW-1185">Reference proteome</keyword>
<dbReference type="PANTHER" id="PTHR30619:SF1">
    <property type="entry name" value="RECOMBINATION PROTEIN 2"/>
    <property type="match status" value="1"/>
</dbReference>
<dbReference type="Proteomes" id="UP000708576">
    <property type="component" value="Unassembled WGS sequence"/>
</dbReference>
<dbReference type="InterPro" id="IPR052159">
    <property type="entry name" value="Competence_DNA_uptake"/>
</dbReference>
<reference evidence="2 3" key="1">
    <citation type="journal article" date="2015" name="Int. J. Syst. Evol. Microbiol.">
        <title>Carboxylicivirga linearis sp. nov., isolated from a sea cucumber culture pond.</title>
        <authorList>
            <person name="Wang F.Q."/>
            <person name="Zhou Y.X."/>
            <person name="Lin X.Z."/>
            <person name="Chen G.J."/>
            <person name="Du Z.J."/>
        </authorList>
    </citation>
    <scope>NUCLEOTIDE SEQUENCE [LARGE SCALE GENOMIC DNA]</scope>
    <source>
        <strain evidence="2 3">FB218</strain>
    </source>
</reference>
<proteinExistence type="predicted"/>
<dbReference type="Gene3D" id="3.60.15.10">
    <property type="entry name" value="Ribonuclease Z/Hydroxyacylglutathione hydrolase-like"/>
    <property type="match status" value="1"/>
</dbReference>
<sequence length="337" mass="38416">MQVKFLKAGKGDAILVKSRGKNMLIDGGDDTTYLFKELDEIFNNNECIDTLVITHHDSDHIKGIIGFLVELKKKRFGVPKDFVKQVYFNSPRIIKGTSIPTESKYLSYQQASEIEILINFLGLKWDTILLDTSPIIQLGDVKFTCLSPTEDIVDGYANNSGAFLSADEGSDWNKSLTDLERHVMDKSLDTRMPNQSSIVLQLEYNKKRSLLTGDVTPRRLESILSKLYEENDNKLIPFDFIKLPHHGSHRNITKDIISKISCNKYVICTDGNNHFLPDKKTLLKVIKYQEVKGNKVSFLFNYSETLEKLRITDIEKRKYNIVLEPNNSTNGYSLPAI</sequence>
<evidence type="ECO:0000259" key="1">
    <source>
        <dbReference type="Pfam" id="PF00753"/>
    </source>
</evidence>
<gene>
    <name evidence="2" type="ORF">KEM10_22590</name>
</gene>
<accession>A0ABS5K1R9</accession>